<dbReference type="Pfam" id="PF07715">
    <property type="entry name" value="Plug"/>
    <property type="match status" value="1"/>
</dbReference>
<dbReference type="RefSeq" id="WP_046967762.1">
    <property type="nucleotide sequence ID" value="NZ_CP017480.1"/>
</dbReference>
<keyword evidence="11 12" id="KW-0998">Cell outer membrane</keyword>
<evidence type="ECO:0000256" key="2">
    <source>
        <dbReference type="ARBA" id="ARBA00022448"/>
    </source>
</evidence>
<dbReference type="AlphaFoldDB" id="A0A0G9HBN5"/>
<dbReference type="PROSITE" id="PS52016">
    <property type="entry name" value="TONB_DEPENDENT_REC_3"/>
    <property type="match status" value="1"/>
</dbReference>
<dbReference type="GO" id="GO:0006826">
    <property type="term" value="P:iron ion transport"/>
    <property type="evidence" value="ECO:0007669"/>
    <property type="project" value="UniProtKB-KW"/>
</dbReference>
<keyword evidence="3 12" id="KW-1134">Transmembrane beta strand</keyword>
<evidence type="ECO:0000256" key="7">
    <source>
        <dbReference type="ARBA" id="ARBA00023004"/>
    </source>
</evidence>
<sequence length="818" mass="87917">MKRLVLGAVALLCPVFAVTAQVASGPTATGDTKDVTTLGSVTVTARQREENLQKVPMAVSVVSGEWLDRSYTVNTQQLSQLVPSLYYNSANPRNTAYTIRGLGSNTLSVSAANDGIEPGVGFYVDGVYHGRPATAAFDFTDIDRIEVLRGPQGTLFGKNTTAGAINITSRAPTFTPEGSGEISYGDQGFLQAKGTVSGPLTQTVAGRFSAQFTEKDGSLHNVTTGKDENEINNYALRGQLLFKPDDSLNVRLIGDVSNLDSDCCTQNYLRVGSSLRGAARQFNGLAANLPAHGFPAYVPPSRNVYDRLTDIDAPLHIDTQDGGVSLNADWNVGAVTLTSISAWRYWKWDVANDRDYIGVPIQTVQRIPSRQDQYSQEFRVASNGDGPFSYVGGLYFYTQEINGKPISIYGPAATYWLVSTTSFPGMPDALADGYGQFGNSHYRMKSYAAFGEANYKLTDRLTATLGLRYTYEDKNGTYSTTVSGGLPTTPGSVQDNAKLSLFRPQSYSASDSGGNPSGRVNVAYQFTDALMGYVSYAYGYKSGGLNMSGLPLDAANNPALATAVIKDEINRTWETGIKSAWWDGRATFDLAAYHTEVGNYQANVTSSTETAALRTYPANIPKVTVKGVEGDFAALLFTGFTLRASFAYADGKYTDYPKGPCPLEWQNPNAAGGCQPLNPPANLAIKTSNPRGNPDVPGAYVLTGLPLAGLSKWAGSIGFDYELPIGNDAFLVHADTSARSGYNSDTANSIYTKIAGYAVVNGSIGYRFNDNWEVDVFARNLFDRNYITALTVQTGNSGLILGQPSDPRLVGVTLRAHF</sequence>
<evidence type="ECO:0000256" key="13">
    <source>
        <dbReference type="PROSITE-ProRule" id="PRU10144"/>
    </source>
</evidence>
<evidence type="ECO:0000256" key="4">
    <source>
        <dbReference type="ARBA" id="ARBA00022496"/>
    </source>
</evidence>
<organism evidence="15 16">
    <name type="scientific">Luteibacter rhizovicinus DSM 16549</name>
    <dbReference type="NCBI Taxonomy" id="1440763"/>
    <lineage>
        <taxon>Bacteria</taxon>
        <taxon>Pseudomonadati</taxon>
        <taxon>Pseudomonadota</taxon>
        <taxon>Gammaproteobacteria</taxon>
        <taxon>Lysobacterales</taxon>
        <taxon>Rhodanobacteraceae</taxon>
        <taxon>Luteibacter</taxon>
    </lineage>
</organism>
<keyword evidence="15" id="KW-0675">Receptor</keyword>
<dbReference type="KEGG" id="lrz:BJI69_17635"/>
<dbReference type="InterPro" id="IPR036942">
    <property type="entry name" value="Beta-barrel_TonB_sf"/>
</dbReference>
<keyword evidence="9 14" id="KW-0798">TonB box</keyword>
<dbReference type="CDD" id="cd01347">
    <property type="entry name" value="ligand_gated_channel"/>
    <property type="match status" value="1"/>
</dbReference>
<dbReference type="InterPro" id="IPR039426">
    <property type="entry name" value="TonB-dep_rcpt-like"/>
</dbReference>
<dbReference type="OrthoDB" id="127311at2"/>
<dbReference type="PANTHER" id="PTHR32552">
    <property type="entry name" value="FERRICHROME IRON RECEPTOR-RELATED"/>
    <property type="match status" value="1"/>
</dbReference>
<dbReference type="EMBL" id="CP017480">
    <property type="protein sequence ID" value="APG05542.1"/>
    <property type="molecule type" value="Genomic_DNA"/>
</dbReference>
<evidence type="ECO:0000256" key="9">
    <source>
        <dbReference type="ARBA" id="ARBA00023077"/>
    </source>
</evidence>
<keyword evidence="6" id="KW-0732">Signal</keyword>
<dbReference type="PATRIC" id="fig|1440763.5.peg.2078"/>
<dbReference type="SUPFAM" id="SSF56935">
    <property type="entry name" value="Porins"/>
    <property type="match status" value="1"/>
</dbReference>
<evidence type="ECO:0000313" key="16">
    <source>
        <dbReference type="Proteomes" id="UP000182987"/>
    </source>
</evidence>
<dbReference type="Gene3D" id="2.40.170.20">
    <property type="entry name" value="TonB-dependent receptor, beta-barrel domain"/>
    <property type="match status" value="1"/>
</dbReference>
<reference evidence="16" key="1">
    <citation type="submission" date="2016-09" db="EMBL/GenBank/DDBJ databases">
        <authorList>
            <person name="Lysoe E."/>
        </authorList>
    </citation>
    <scope>NUCLEOTIDE SEQUENCE [LARGE SCALE GENOMIC DNA]</scope>
    <source>
        <strain evidence="16">LJ96T</strain>
    </source>
</reference>
<dbReference type="InterPro" id="IPR010917">
    <property type="entry name" value="TonB_rcpt_CS"/>
</dbReference>
<proteinExistence type="inferred from homology"/>
<evidence type="ECO:0000256" key="10">
    <source>
        <dbReference type="ARBA" id="ARBA00023136"/>
    </source>
</evidence>
<name>A0A0G9HBN5_9GAMM</name>
<protein>
    <submittedName>
        <fullName evidence="15">TonB-dependent receptor</fullName>
    </submittedName>
</protein>
<comment type="similarity">
    <text evidence="12 14">Belongs to the TonB-dependent receptor family.</text>
</comment>
<dbReference type="InterPro" id="IPR012910">
    <property type="entry name" value="Plug_dom"/>
</dbReference>
<feature type="short sequence motif" description="TonB C-terminal box" evidence="13">
    <location>
        <begin position="801"/>
        <end position="818"/>
    </location>
</feature>
<gene>
    <name evidence="15" type="ORF">BJI69_17635</name>
</gene>
<evidence type="ECO:0000256" key="11">
    <source>
        <dbReference type="ARBA" id="ARBA00023237"/>
    </source>
</evidence>
<comment type="subcellular location">
    <subcellularLocation>
        <location evidence="1 12">Cell outer membrane</location>
        <topology evidence="1 12">Multi-pass membrane protein</topology>
    </subcellularLocation>
</comment>
<dbReference type="GO" id="GO:0009279">
    <property type="term" value="C:cell outer membrane"/>
    <property type="evidence" value="ECO:0007669"/>
    <property type="project" value="UniProtKB-SubCell"/>
</dbReference>
<dbReference type="STRING" id="1440763.BJI69_17635"/>
<keyword evidence="7" id="KW-0408">Iron</keyword>
<evidence type="ECO:0000256" key="14">
    <source>
        <dbReference type="RuleBase" id="RU003357"/>
    </source>
</evidence>
<dbReference type="InterPro" id="IPR000531">
    <property type="entry name" value="Beta-barrel_TonB"/>
</dbReference>
<evidence type="ECO:0000256" key="8">
    <source>
        <dbReference type="ARBA" id="ARBA00023065"/>
    </source>
</evidence>
<evidence type="ECO:0000256" key="5">
    <source>
        <dbReference type="ARBA" id="ARBA00022692"/>
    </source>
</evidence>
<accession>A0A0G9HBN5</accession>
<dbReference type="PROSITE" id="PS01156">
    <property type="entry name" value="TONB_DEPENDENT_REC_2"/>
    <property type="match status" value="1"/>
</dbReference>
<keyword evidence="4" id="KW-0410">Iron transport</keyword>
<dbReference type="Pfam" id="PF00593">
    <property type="entry name" value="TonB_dep_Rec_b-barrel"/>
    <property type="match status" value="1"/>
</dbReference>
<dbReference type="Proteomes" id="UP000182987">
    <property type="component" value="Chromosome"/>
</dbReference>
<evidence type="ECO:0000313" key="15">
    <source>
        <dbReference type="EMBL" id="APG05542.1"/>
    </source>
</evidence>
<keyword evidence="8" id="KW-0406">Ion transport</keyword>
<evidence type="ECO:0000256" key="1">
    <source>
        <dbReference type="ARBA" id="ARBA00004571"/>
    </source>
</evidence>
<evidence type="ECO:0000256" key="6">
    <source>
        <dbReference type="ARBA" id="ARBA00022729"/>
    </source>
</evidence>
<keyword evidence="16" id="KW-1185">Reference proteome</keyword>
<dbReference type="PANTHER" id="PTHR32552:SF81">
    <property type="entry name" value="TONB-DEPENDENT OUTER MEMBRANE RECEPTOR"/>
    <property type="match status" value="1"/>
</dbReference>
<keyword evidence="2 12" id="KW-0813">Transport</keyword>
<evidence type="ECO:0000256" key="12">
    <source>
        <dbReference type="PROSITE-ProRule" id="PRU01360"/>
    </source>
</evidence>
<keyword evidence="10 12" id="KW-0472">Membrane</keyword>
<keyword evidence="5 12" id="KW-0812">Transmembrane</keyword>
<evidence type="ECO:0000256" key="3">
    <source>
        <dbReference type="ARBA" id="ARBA00022452"/>
    </source>
</evidence>